<keyword evidence="3" id="KW-1185">Reference proteome</keyword>
<name>A0ABU4K2P0_9ACTN</name>
<evidence type="ECO:0000313" key="2">
    <source>
        <dbReference type="EMBL" id="MDX2291707.1"/>
    </source>
</evidence>
<feature type="region of interest" description="Disordered" evidence="1">
    <location>
        <begin position="169"/>
        <end position="188"/>
    </location>
</feature>
<feature type="compositionally biased region" description="Polar residues" evidence="1">
    <location>
        <begin position="179"/>
        <end position="188"/>
    </location>
</feature>
<comment type="caution">
    <text evidence="2">The sequence shown here is derived from an EMBL/GenBank/DDBJ whole genome shotgun (WGS) entry which is preliminary data.</text>
</comment>
<dbReference type="EMBL" id="JAWJZF010000245">
    <property type="protein sequence ID" value="MDX2291707.1"/>
    <property type="molecule type" value="Genomic_DNA"/>
</dbReference>
<dbReference type="Proteomes" id="UP001278571">
    <property type="component" value="Unassembled WGS sequence"/>
</dbReference>
<dbReference type="RefSeq" id="WP_319008249.1">
    <property type="nucleotide sequence ID" value="NZ_JAWJZF010000245.1"/>
</dbReference>
<evidence type="ECO:0000256" key="1">
    <source>
        <dbReference type="SAM" id="MobiDB-lite"/>
    </source>
</evidence>
<evidence type="ECO:0000313" key="3">
    <source>
        <dbReference type="Proteomes" id="UP001278571"/>
    </source>
</evidence>
<proteinExistence type="predicted"/>
<protein>
    <submittedName>
        <fullName evidence="2">Uncharacterized protein</fullName>
    </submittedName>
</protein>
<gene>
    <name evidence="2" type="ORF">R2363_05910</name>
</gene>
<sequence>MALFRRRKETQESRPITDHAVEPFGTRFAGALAAPKKEADALIAESLLWQFVQDALEEGEVEWVTCGGMWVPSDAPPLPVRFYLTDRRVIVALDSPSLPARSMDLPFDDIAVFDPEGPVGGRRPKRIQYLVITSESGRPEDGIRTIVEFNLDDEGHRFIGTATKALRDHGGLHGRLERAQNSGSEPSA</sequence>
<feature type="compositionally biased region" description="Basic and acidic residues" evidence="1">
    <location>
        <begin position="169"/>
        <end position="178"/>
    </location>
</feature>
<reference evidence="2 3" key="1">
    <citation type="submission" date="2023-10" db="EMBL/GenBank/DDBJ databases">
        <authorList>
            <person name="Wang X.X."/>
        </authorList>
    </citation>
    <scope>NUCLEOTIDE SEQUENCE [LARGE SCALE GENOMIC DNA]</scope>
    <source>
        <strain evidence="2 3">NBRC 12816</strain>
    </source>
</reference>
<organism evidence="2 3">
    <name type="scientific">Streptomyces roseolus</name>
    <dbReference type="NCBI Taxonomy" id="67358"/>
    <lineage>
        <taxon>Bacteria</taxon>
        <taxon>Bacillati</taxon>
        <taxon>Actinomycetota</taxon>
        <taxon>Actinomycetes</taxon>
        <taxon>Kitasatosporales</taxon>
        <taxon>Streptomycetaceae</taxon>
        <taxon>Streptomyces</taxon>
    </lineage>
</organism>
<accession>A0ABU4K2P0</accession>